<name>A0A849A934_9ACTN</name>
<comment type="caution">
    <text evidence="6">The sequence shown here is derived from an EMBL/GenBank/DDBJ whole genome shotgun (WGS) entry which is preliminary data.</text>
</comment>
<dbReference type="InterPro" id="IPR050884">
    <property type="entry name" value="CNP_phosphodiesterase-III"/>
</dbReference>
<gene>
    <name evidence="6" type="ORF">HKD39_07665</name>
</gene>
<dbReference type="RefSeq" id="WP_171199255.1">
    <property type="nucleotide sequence ID" value="NZ_JABEND010000003.1"/>
</dbReference>
<dbReference type="Pfam" id="PF00149">
    <property type="entry name" value="Metallophos"/>
    <property type="match status" value="1"/>
</dbReference>
<keyword evidence="3" id="KW-0408">Iron</keyword>
<dbReference type="EMBL" id="JABEND010000003">
    <property type="protein sequence ID" value="NNG35591.1"/>
    <property type="molecule type" value="Genomic_DNA"/>
</dbReference>
<dbReference type="PANTHER" id="PTHR42988">
    <property type="entry name" value="PHOSPHOHYDROLASE"/>
    <property type="match status" value="1"/>
</dbReference>
<evidence type="ECO:0000256" key="4">
    <source>
        <dbReference type="ARBA" id="ARBA00025742"/>
    </source>
</evidence>
<accession>A0A849A934</accession>
<dbReference type="Gene3D" id="3.60.21.10">
    <property type="match status" value="1"/>
</dbReference>
<evidence type="ECO:0000256" key="2">
    <source>
        <dbReference type="ARBA" id="ARBA00022801"/>
    </source>
</evidence>
<evidence type="ECO:0000259" key="5">
    <source>
        <dbReference type="Pfam" id="PF00149"/>
    </source>
</evidence>
<keyword evidence="7" id="KW-1185">Reference proteome</keyword>
<dbReference type="SUPFAM" id="SSF56300">
    <property type="entry name" value="Metallo-dependent phosphatases"/>
    <property type="match status" value="1"/>
</dbReference>
<keyword evidence="1" id="KW-0479">Metal-binding</keyword>
<organism evidence="6 7">
    <name type="scientific">Nakamurella aerolata</name>
    <dbReference type="NCBI Taxonomy" id="1656892"/>
    <lineage>
        <taxon>Bacteria</taxon>
        <taxon>Bacillati</taxon>
        <taxon>Actinomycetota</taxon>
        <taxon>Actinomycetes</taxon>
        <taxon>Nakamurellales</taxon>
        <taxon>Nakamurellaceae</taxon>
        <taxon>Nakamurella</taxon>
    </lineage>
</organism>
<keyword evidence="2" id="KW-0378">Hydrolase</keyword>
<protein>
    <recommendedName>
        <fullName evidence="5">Calcineurin-like phosphoesterase domain-containing protein</fullName>
    </recommendedName>
</protein>
<dbReference type="GO" id="GO:0046872">
    <property type="term" value="F:metal ion binding"/>
    <property type="evidence" value="ECO:0007669"/>
    <property type="project" value="UniProtKB-KW"/>
</dbReference>
<dbReference type="AlphaFoldDB" id="A0A849A934"/>
<dbReference type="InterPro" id="IPR004843">
    <property type="entry name" value="Calcineurin-like_PHP"/>
</dbReference>
<evidence type="ECO:0000313" key="7">
    <source>
        <dbReference type="Proteomes" id="UP000562984"/>
    </source>
</evidence>
<reference evidence="6 7" key="1">
    <citation type="submission" date="2020-05" db="EMBL/GenBank/DDBJ databases">
        <title>Nakamurella sp. DB0629 isolated from air conditioner.</title>
        <authorList>
            <person name="Kim D.H."/>
            <person name="Kim D.-U."/>
        </authorList>
    </citation>
    <scope>NUCLEOTIDE SEQUENCE [LARGE SCALE GENOMIC DNA]</scope>
    <source>
        <strain evidence="6 7">DB0629</strain>
    </source>
</reference>
<dbReference type="Proteomes" id="UP000562984">
    <property type="component" value="Unassembled WGS sequence"/>
</dbReference>
<dbReference type="GO" id="GO:0016787">
    <property type="term" value="F:hydrolase activity"/>
    <property type="evidence" value="ECO:0007669"/>
    <property type="project" value="UniProtKB-KW"/>
</dbReference>
<feature type="domain" description="Calcineurin-like phosphoesterase" evidence="5">
    <location>
        <begin position="12"/>
        <end position="199"/>
    </location>
</feature>
<evidence type="ECO:0000256" key="3">
    <source>
        <dbReference type="ARBA" id="ARBA00023004"/>
    </source>
</evidence>
<comment type="similarity">
    <text evidence="4">Belongs to the cyclic nucleotide phosphodiesterase class-III family.</text>
</comment>
<evidence type="ECO:0000313" key="6">
    <source>
        <dbReference type="EMBL" id="NNG35591.1"/>
    </source>
</evidence>
<proteinExistence type="inferred from homology"/>
<evidence type="ECO:0000256" key="1">
    <source>
        <dbReference type="ARBA" id="ARBA00022723"/>
    </source>
</evidence>
<sequence>MSTPPAEQRPVRILQLSDTHLLGGGRWHRDQVDTTAALERVLSHAASLAHVDAIVATGDLSDDGSVESYRTLRRMLEAVAAQWDCPVLATTGNHDDRPVFETVFGPADGVTDIRGLRIVRLSTTVAGRGYGALSGAQLDSLAEQLREPSRRGSMLALHHPPVPARTALLAALELLEPQSLWDRVTGTDLHTVVAGHFHHALVTTVGQVTVAVAPAVANSTDVTAPSDRERAVRGSGYAVIDIAANGIATVLPVRVPAPDDGVELFDLSPAEVARLADEYGLLGAQAALGAQAGPGAQAELGAQAGPAAGPSQ</sequence>
<dbReference type="InterPro" id="IPR029052">
    <property type="entry name" value="Metallo-depent_PP-like"/>
</dbReference>
<dbReference type="PANTHER" id="PTHR42988:SF2">
    <property type="entry name" value="CYCLIC NUCLEOTIDE PHOSPHODIESTERASE CBUA0032-RELATED"/>
    <property type="match status" value="1"/>
</dbReference>